<evidence type="ECO:0000313" key="10">
    <source>
        <dbReference type="EMBL" id="CAH2762647.1"/>
    </source>
</evidence>
<keyword evidence="2 8" id="KW-0808">Transferase</keyword>
<keyword evidence="8" id="KW-0963">Cytoplasm</keyword>
<protein>
    <recommendedName>
        <fullName evidence="8">Cytidylate kinase</fullName>
        <shortName evidence="8">CK</shortName>
        <ecNumber evidence="8">2.7.4.25</ecNumber>
    </recommendedName>
    <alternativeName>
        <fullName evidence="8">Cytidine monophosphate kinase</fullName>
        <shortName evidence="8">CMP kinase</shortName>
    </alternativeName>
</protein>
<accession>A0AAU9VJS4</accession>
<keyword evidence="4 8" id="KW-0418">Kinase</keyword>
<dbReference type="InterPro" id="IPR011994">
    <property type="entry name" value="Cytidylate_kinase_dom"/>
</dbReference>
<dbReference type="RefSeq" id="WP_254006552.1">
    <property type="nucleotide sequence ID" value="NZ_OW659477.1"/>
</dbReference>
<sequence length="220" mass="24506">MFNIAIDGPSASGKSTIAKQLAKKLGFVHIDTGAMYRAVALICLNQNIDLNDEKACFNIVKDLVIELPEENMILVNGQDVSLLIRNDEVSRAASQVSKHRSVRDVLVSIQREIASKKGFVLDGRDITSVVLPDAEVKIFQTADAGVRARRRFNELVKNGIETTYEAVHSDLIERDERDMNRQESPLIKVEDAIEINTTSMSIEEVVSQIVNIIESRNLND</sequence>
<dbReference type="GO" id="GO:0036431">
    <property type="term" value="F:dCMP kinase activity"/>
    <property type="evidence" value="ECO:0007669"/>
    <property type="project" value="InterPro"/>
</dbReference>
<comment type="subcellular location">
    <subcellularLocation>
        <location evidence="8">Cytoplasm</location>
    </subcellularLocation>
</comment>
<evidence type="ECO:0000256" key="2">
    <source>
        <dbReference type="ARBA" id="ARBA00022679"/>
    </source>
</evidence>
<evidence type="ECO:0000256" key="1">
    <source>
        <dbReference type="ARBA" id="ARBA00009427"/>
    </source>
</evidence>
<dbReference type="EC" id="2.7.4.25" evidence="8"/>
<comment type="catalytic activity">
    <reaction evidence="7 8">
        <text>CMP + ATP = CDP + ADP</text>
        <dbReference type="Rhea" id="RHEA:11600"/>
        <dbReference type="ChEBI" id="CHEBI:30616"/>
        <dbReference type="ChEBI" id="CHEBI:58069"/>
        <dbReference type="ChEBI" id="CHEBI:60377"/>
        <dbReference type="ChEBI" id="CHEBI:456216"/>
        <dbReference type="EC" id="2.7.4.25"/>
    </reaction>
</comment>
<evidence type="ECO:0000256" key="8">
    <source>
        <dbReference type="HAMAP-Rule" id="MF_00238"/>
    </source>
</evidence>
<dbReference type="GO" id="GO:0006220">
    <property type="term" value="P:pyrimidine nucleotide metabolic process"/>
    <property type="evidence" value="ECO:0007669"/>
    <property type="project" value="UniProtKB-UniRule"/>
</dbReference>
<dbReference type="GO" id="GO:0005829">
    <property type="term" value="C:cytosol"/>
    <property type="evidence" value="ECO:0007669"/>
    <property type="project" value="TreeGrafter"/>
</dbReference>
<dbReference type="Proteomes" id="UP001154111">
    <property type="component" value="Chromosome"/>
</dbReference>
<feature type="binding site" evidence="8">
    <location>
        <begin position="8"/>
        <end position="16"/>
    </location>
    <ligand>
        <name>ATP</name>
        <dbReference type="ChEBI" id="CHEBI:30616"/>
    </ligand>
</feature>
<dbReference type="Proteomes" id="UP001154095">
    <property type="component" value="Chromosome"/>
</dbReference>
<dbReference type="GO" id="GO:0005524">
    <property type="term" value="F:ATP binding"/>
    <property type="evidence" value="ECO:0007669"/>
    <property type="project" value="UniProtKB-UniRule"/>
</dbReference>
<evidence type="ECO:0000256" key="3">
    <source>
        <dbReference type="ARBA" id="ARBA00022741"/>
    </source>
</evidence>
<dbReference type="NCBIfam" id="TIGR00017">
    <property type="entry name" value="cmk"/>
    <property type="match status" value="1"/>
</dbReference>
<evidence type="ECO:0000256" key="4">
    <source>
        <dbReference type="ARBA" id="ARBA00022777"/>
    </source>
</evidence>
<evidence type="ECO:0000256" key="5">
    <source>
        <dbReference type="ARBA" id="ARBA00022840"/>
    </source>
</evidence>
<dbReference type="PANTHER" id="PTHR21299:SF2">
    <property type="entry name" value="CYTIDYLATE KINASE"/>
    <property type="match status" value="1"/>
</dbReference>
<evidence type="ECO:0000256" key="6">
    <source>
        <dbReference type="ARBA" id="ARBA00047615"/>
    </source>
</evidence>
<evidence type="ECO:0000313" key="13">
    <source>
        <dbReference type="Proteomes" id="UP001154111"/>
    </source>
</evidence>
<keyword evidence="12" id="KW-1185">Reference proteome</keyword>
<dbReference type="InterPro" id="IPR003136">
    <property type="entry name" value="Cytidylate_kin"/>
</dbReference>
<dbReference type="PANTHER" id="PTHR21299">
    <property type="entry name" value="CYTIDYLATE KINASE/PANTOATE-BETA-ALANINE LIGASE"/>
    <property type="match status" value="1"/>
</dbReference>
<dbReference type="HAMAP" id="MF_00238">
    <property type="entry name" value="Cytidyl_kinase_type1"/>
    <property type="match status" value="1"/>
</dbReference>
<dbReference type="GO" id="GO:0015949">
    <property type="term" value="P:nucleobase-containing small molecule interconversion"/>
    <property type="evidence" value="ECO:0007669"/>
    <property type="project" value="TreeGrafter"/>
</dbReference>
<organism evidence="11 13">
    <name type="scientific">Erysipelothrix amsterdamensis</name>
    <dbReference type="NCBI Taxonomy" id="2929157"/>
    <lineage>
        <taxon>Bacteria</taxon>
        <taxon>Bacillati</taxon>
        <taxon>Bacillota</taxon>
        <taxon>Erysipelotrichia</taxon>
        <taxon>Erysipelotrichales</taxon>
        <taxon>Erysipelotrichaceae</taxon>
        <taxon>Erysipelothrix</taxon>
    </lineage>
</organism>
<dbReference type="SUPFAM" id="SSF52540">
    <property type="entry name" value="P-loop containing nucleoside triphosphate hydrolases"/>
    <property type="match status" value="1"/>
</dbReference>
<evidence type="ECO:0000256" key="7">
    <source>
        <dbReference type="ARBA" id="ARBA00048478"/>
    </source>
</evidence>
<evidence type="ECO:0000313" key="11">
    <source>
        <dbReference type="EMBL" id="CAH2762670.1"/>
    </source>
</evidence>
<dbReference type="InterPro" id="IPR027417">
    <property type="entry name" value="P-loop_NTPase"/>
</dbReference>
<comment type="similarity">
    <text evidence="1 8">Belongs to the cytidylate kinase family. Type 1 subfamily.</text>
</comment>
<comment type="catalytic activity">
    <reaction evidence="6 8">
        <text>dCMP + ATP = dCDP + ADP</text>
        <dbReference type="Rhea" id="RHEA:25094"/>
        <dbReference type="ChEBI" id="CHEBI:30616"/>
        <dbReference type="ChEBI" id="CHEBI:57566"/>
        <dbReference type="ChEBI" id="CHEBI:58593"/>
        <dbReference type="ChEBI" id="CHEBI:456216"/>
        <dbReference type="EC" id="2.7.4.25"/>
    </reaction>
</comment>
<reference evidence="11" key="1">
    <citation type="submission" date="2022-04" db="EMBL/GenBank/DDBJ databases">
        <authorList>
            <person name="Forde T."/>
        </authorList>
    </citation>
    <scope>NUCLEOTIDE SEQUENCE</scope>
    <source>
        <strain evidence="11">A18Y016a</strain>
        <strain evidence="10">A18Y020d</strain>
    </source>
</reference>
<evidence type="ECO:0000259" key="9">
    <source>
        <dbReference type="Pfam" id="PF02224"/>
    </source>
</evidence>
<dbReference type="Gene3D" id="3.40.50.300">
    <property type="entry name" value="P-loop containing nucleotide triphosphate hydrolases"/>
    <property type="match status" value="1"/>
</dbReference>
<dbReference type="AlphaFoldDB" id="A0AAU9VJS4"/>
<keyword evidence="5 8" id="KW-0067">ATP-binding</keyword>
<dbReference type="Pfam" id="PF02224">
    <property type="entry name" value="Cytidylate_kin"/>
    <property type="match status" value="1"/>
</dbReference>
<dbReference type="EMBL" id="OW659477">
    <property type="protein sequence ID" value="CAH2762670.1"/>
    <property type="molecule type" value="Genomic_DNA"/>
</dbReference>
<name>A0AAU9VJS4_9FIRM</name>
<feature type="domain" description="Cytidylate kinase" evidence="9">
    <location>
        <begin position="4"/>
        <end position="214"/>
    </location>
</feature>
<proteinExistence type="inferred from homology"/>
<dbReference type="CDD" id="cd02020">
    <property type="entry name" value="CMPK"/>
    <property type="match status" value="1"/>
</dbReference>
<gene>
    <name evidence="8 11" type="primary">cmk</name>
    <name evidence="11" type="ORF">ERYAMS2_01320</name>
    <name evidence="10" type="ORF">ERYAMS_01026</name>
</gene>
<dbReference type="EMBL" id="OW659496">
    <property type="protein sequence ID" value="CAH2762647.1"/>
    <property type="molecule type" value="Genomic_DNA"/>
</dbReference>
<keyword evidence="3 8" id="KW-0547">Nucleotide-binding</keyword>
<evidence type="ECO:0000313" key="12">
    <source>
        <dbReference type="Proteomes" id="UP001154095"/>
    </source>
</evidence>